<proteinExistence type="predicted"/>
<name>A0A5A9YX49_9RHOB</name>
<organism evidence="1 2">
    <name type="scientific">Aquicoccus porphyridii</name>
    <dbReference type="NCBI Taxonomy" id="1852029"/>
    <lineage>
        <taxon>Bacteria</taxon>
        <taxon>Pseudomonadati</taxon>
        <taxon>Pseudomonadota</taxon>
        <taxon>Alphaproteobacteria</taxon>
        <taxon>Rhodobacterales</taxon>
        <taxon>Paracoccaceae</taxon>
        <taxon>Aquicoccus</taxon>
    </lineage>
</organism>
<gene>
    <name evidence="1" type="ORF">FLO80_21485</name>
</gene>
<evidence type="ECO:0000313" key="1">
    <source>
        <dbReference type="EMBL" id="KAA0909468.1"/>
    </source>
</evidence>
<dbReference type="EMBL" id="VINQ01000040">
    <property type="protein sequence ID" value="KAA0909468.1"/>
    <property type="molecule type" value="Genomic_DNA"/>
</dbReference>
<reference evidence="1 2" key="1">
    <citation type="submission" date="2019-07" db="EMBL/GenBank/DDBJ databases">
        <title>Aquicoccus porphyridii gen. nov., sp. nov., isolated from a small marine red alga, Porphyridium marinum.</title>
        <authorList>
            <person name="Liu L."/>
        </authorList>
    </citation>
    <scope>NUCLEOTIDE SEQUENCE [LARGE SCALE GENOMIC DNA]</scope>
    <source>
        <strain evidence="1 2">L1 8-17</strain>
    </source>
</reference>
<dbReference type="RefSeq" id="WP_149187104.1">
    <property type="nucleotide sequence ID" value="NZ_VINQ01000040.1"/>
</dbReference>
<keyword evidence="2" id="KW-1185">Reference proteome</keyword>
<dbReference type="AlphaFoldDB" id="A0A5A9YX49"/>
<protein>
    <submittedName>
        <fullName evidence="1">Uncharacterized protein</fullName>
    </submittedName>
</protein>
<sequence length="83" mass="9165">MATFYAARSGIITPLPWLTFALPFSIGTPRSLPTVGSEVRFQVNYNALMHAMAAPDFEVKLFGDPSMRPSRRTQGKVDHLALV</sequence>
<comment type="caution">
    <text evidence="1">The sequence shown here is derived from an EMBL/GenBank/DDBJ whole genome shotgun (WGS) entry which is preliminary data.</text>
</comment>
<dbReference type="Proteomes" id="UP000325291">
    <property type="component" value="Unassembled WGS sequence"/>
</dbReference>
<accession>A0A5A9YX49</accession>
<evidence type="ECO:0000313" key="2">
    <source>
        <dbReference type="Proteomes" id="UP000325291"/>
    </source>
</evidence>